<organism evidence="2 3">
    <name type="scientific">Bacterioplanoides pacificum</name>
    <dbReference type="NCBI Taxonomy" id="1171596"/>
    <lineage>
        <taxon>Bacteria</taxon>
        <taxon>Pseudomonadati</taxon>
        <taxon>Pseudomonadota</taxon>
        <taxon>Gammaproteobacteria</taxon>
        <taxon>Oceanospirillales</taxon>
        <taxon>Oceanospirillaceae</taxon>
        <taxon>Bacterioplanoides</taxon>
    </lineage>
</organism>
<evidence type="ECO:0000313" key="3">
    <source>
        <dbReference type="Proteomes" id="UP001595722"/>
    </source>
</evidence>
<keyword evidence="1" id="KW-0732">Signal</keyword>
<reference evidence="3" key="1">
    <citation type="journal article" date="2019" name="Int. J. Syst. Evol. Microbiol.">
        <title>The Global Catalogue of Microorganisms (GCM) 10K type strain sequencing project: providing services to taxonomists for standard genome sequencing and annotation.</title>
        <authorList>
            <consortium name="The Broad Institute Genomics Platform"/>
            <consortium name="The Broad Institute Genome Sequencing Center for Infectious Disease"/>
            <person name="Wu L."/>
            <person name="Ma J."/>
        </authorList>
    </citation>
    <scope>NUCLEOTIDE SEQUENCE [LARGE SCALE GENOMIC DNA]</scope>
    <source>
        <strain evidence="3">KCTC 42424</strain>
    </source>
</reference>
<accession>A0ABV7VUV4</accession>
<comment type="caution">
    <text evidence="2">The sequence shown here is derived from an EMBL/GenBank/DDBJ whole genome shotgun (WGS) entry which is preliminary data.</text>
</comment>
<feature type="chain" id="PRO_5046712865" evidence="1">
    <location>
        <begin position="22"/>
        <end position="117"/>
    </location>
</feature>
<name>A0ABV7VUV4_9GAMM</name>
<evidence type="ECO:0000313" key="2">
    <source>
        <dbReference type="EMBL" id="MFC3680457.1"/>
    </source>
</evidence>
<protein>
    <submittedName>
        <fullName evidence="2">DUF6488 family protein</fullName>
    </submittedName>
</protein>
<dbReference type="InterPro" id="IPR045503">
    <property type="entry name" value="DUF6488"/>
</dbReference>
<sequence length="117" mass="12820">MKACKIILILFLMSASPLGIAHGGGHKQVSEDQVVEIAQRALRQLSSADYGLSVGKLSPTWAELDASNIKVVERRRGYFVVKVHNPQENDIAYMLISAAGELYDMNDTGKFVGVNKE</sequence>
<dbReference type="Proteomes" id="UP001595722">
    <property type="component" value="Unassembled WGS sequence"/>
</dbReference>
<gene>
    <name evidence="2" type="ORF">ACFOMG_10155</name>
</gene>
<keyword evidence="3" id="KW-1185">Reference proteome</keyword>
<evidence type="ECO:0000256" key="1">
    <source>
        <dbReference type="SAM" id="SignalP"/>
    </source>
</evidence>
<dbReference type="Pfam" id="PF20098">
    <property type="entry name" value="DUF6488"/>
    <property type="match status" value="1"/>
</dbReference>
<dbReference type="EMBL" id="JBHRYB010000008">
    <property type="protein sequence ID" value="MFC3680457.1"/>
    <property type="molecule type" value="Genomic_DNA"/>
</dbReference>
<proteinExistence type="predicted"/>
<dbReference type="RefSeq" id="WP_376866425.1">
    <property type="nucleotide sequence ID" value="NZ_JBHRYB010000008.1"/>
</dbReference>
<feature type="signal peptide" evidence="1">
    <location>
        <begin position="1"/>
        <end position="21"/>
    </location>
</feature>